<dbReference type="InterPro" id="IPR009057">
    <property type="entry name" value="Homeodomain-like_sf"/>
</dbReference>
<dbReference type="PRINTS" id="PR01591">
    <property type="entry name" value="DNABINDNGFIS"/>
</dbReference>
<dbReference type="InterPro" id="IPR002197">
    <property type="entry name" value="HTH_Fis"/>
</dbReference>
<dbReference type="EMBL" id="FUKJ01000235">
    <property type="protein sequence ID" value="SJM93137.1"/>
    <property type="molecule type" value="Genomic_DNA"/>
</dbReference>
<keyword evidence="2" id="KW-1185">Reference proteome</keyword>
<dbReference type="OrthoDB" id="9802388at2"/>
<dbReference type="GO" id="GO:0006355">
    <property type="term" value="P:regulation of DNA-templated transcription"/>
    <property type="evidence" value="ECO:0007669"/>
    <property type="project" value="InterPro"/>
</dbReference>
<dbReference type="Pfam" id="PF02954">
    <property type="entry name" value="HTH_8"/>
    <property type="match status" value="1"/>
</dbReference>
<proteinExistence type="predicted"/>
<dbReference type="Gene3D" id="1.10.10.60">
    <property type="entry name" value="Homeodomain-like"/>
    <property type="match status" value="1"/>
</dbReference>
<name>A0A1R4HAC7_9GAMM</name>
<dbReference type="PRINTS" id="PR01590">
    <property type="entry name" value="HTHFIS"/>
</dbReference>
<dbReference type="InterPro" id="IPR050207">
    <property type="entry name" value="Trans_regulatory_Fis"/>
</dbReference>
<evidence type="ECO:0000313" key="1">
    <source>
        <dbReference type="EMBL" id="SJM93137.1"/>
    </source>
</evidence>
<dbReference type="SUPFAM" id="SSF46689">
    <property type="entry name" value="Homeodomain-like"/>
    <property type="match status" value="1"/>
</dbReference>
<evidence type="ECO:0000313" key="2">
    <source>
        <dbReference type="Proteomes" id="UP000195442"/>
    </source>
</evidence>
<protein>
    <submittedName>
        <fullName evidence="1">Global DNA-binding transcriptional dual regulator</fullName>
    </submittedName>
</protein>
<organism evidence="1 2">
    <name type="scientific">Crenothrix polyspora</name>
    <dbReference type="NCBI Taxonomy" id="360316"/>
    <lineage>
        <taxon>Bacteria</taxon>
        <taxon>Pseudomonadati</taxon>
        <taxon>Pseudomonadota</taxon>
        <taxon>Gammaproteobacteria</taxon>
        <taxon>Methylococcales</taxon>
        <taxon>Crenotrichaceae</taxon>
        <taxon>Crenothrix</taxon>
    </lineage>
</organism>
<keyword evidence="1" id="KW-0238">DNA-binding</keyword>
<dbReference type="GO" id="GO:0043565">
    <property type="term" value="F:sequence-specific DNA binding"/>
    <property type="evidence" value="ECO:0007669"/>
    <property type="project" value="InterPro"/>
</dbReference>
<dbReference type="PANTHER" id="PTHR47918:SF1">
    <property type="entry name" value="DNA-BINDING PROTEIN FIS"/>
    <property type="match status" value="1"/>
</dbReference>
<dbReference type="Proteomes" id="UP000195442">
    <property type="component" value="Unassembled WGS sequence"/>
</dbReference>
<dbReference type="PIRSF" id="PIRSF002097">
    <property type="entry name" value="DNA-binding_Fis"/>
    <property type="match status" value="1"/>
</dbReference>
<dbReference type="InterPro" id="IPR005412">
    <property type="entry name" value="Fis_DNA-bd"/>
</dbReference>
<dbReference type="PANTHER" id="PTHR47918">
    <property type="entry name" value="DNA-BINDING PROTEIN FIS"/>
    <property type="match status" value="1"/>
</dbReference>
<reference evidence="2" key="1">
    <citation type="submission" date="2017-02" db="EMBL/GenBank/DDBJ databases">
        <authorList>
            <person name="Daims H."/>
        </authorList>
    </citation>
    <scope>NUCLEOTIDE SEQUENCE [LARGE SCALE GENOMIC DNA]</scope>
</reference>
<accession>A0A1R4HAC7</accession>
<gene>
    <name evidence="1" type="primary">fis</name>
    <name evidence="1" type="ORF">CRENPOLYSF2_310007</name>
</gene>
<sequence>MEASQKNAEIVEIKPRRADDVPLSIHVKIAIDHYFAHLNGYDAVDLYEIVMSEVEKPLLEAVLEHTGHNQTKAAKALGLSRSTLRKKLDQYQIS</sequence>